<reference evidence="2" key="1">
    <citation type="submission" date="2022-10" db="EMBL/GenBank/DDBJ databases">
        <title>Puccinia triticina Genome sequencing and assembly.</title>
        <authorList>
            <person name="Li C."/>
        </authorList>
    </citation>
    <scope>NUCLEOTIDE SEQUENCE</scope>
    <source>
        <strain evidence="2">Pt15</strain>
    </source>
</reference>
<feature type="region of interest" description="Disordered" evidence="1">
    <location>
        <begin position="679"/>
        <end position="911"/>
    </location>
</feature>
<evidence type="ECO:0000313" key="2">
    <source>
        <dbReference type="EMBL" id="WAQ86791.1"/>
    </source>
</evidence>
<feature type="compositionally biased region" description="Basic and acidic residues" evidence="1">
    <location>
        <begin position="879"/>
        <end position="891"/>
    </location>
</feature>
<dbReference type="RefSeq" id="XP_053022346.1">
    <property type="nucleotide sequence ID" value="XM_053171135.1"/>
</dbReference>
<feature type="compositionally biased region" description="Basic and acidic residues" evidence="1">
    <location>
        <begin position="231"/>
        <end position="241"/>
    </location>
</feature>
<proteinExistence type="predicted"/>
<feature type="region of interest" description="Disordered" evidence="1">
    <location>
        <begin position="1"/>
        <end position="104"/>
    </location>
</feature>
<feature type="compositionally biased region" description="Basic residues" evidence="1">
    <location>
        <begin position="12"/>
        <end position="22"/>
    </location>
</feature>
<feature type="compositionally biased region" description="Basic and acidic residues" evidence="1">
    <location>
        <begin position="64"/>
        <end position="75"/>
    </location>
</feature>
<evidence type="ECO:0000313" key="3">
    <source>
        <dbReference type="Proteomes" id="UP001164743"/>
    </source>
</evidence>
<sequence>MSAPGREGALSRQRKRTKRLLGRHQSSQPNPGAATTAASENETRTGPGCLLQSAGLSRSGLLRPTRDEPAPEGRRANLSKMENTVGRPERRASRTGHRRELRTGEYRQLFSERPFYVPDRLTVLTHSSDTGHHSQTLTQAHSVLPAYQTLRFMPFTHPRRKWRNARDRGRARRASLIQQTRRTRLDSYHRSARHQPPSNSGWSSDSRRSSDESFNCVGDKSLDCFQLKPAPKRDPKRREQDQQQLNHKTGPTPAAGDLEGAAEGGPPAQADSSASSMEKIRFMEVVAEVDKAVGIATSPSPSSDLLDQHTSRQTGSIITKDGQARVDSDPIAFFSPIPYNNNSNTLHDRSELKSDGDKPAWLENTPQSVGRGKLHFNVDIFKSPGEIPTSFGPAELPRSTRKPTSSDQLEELNAERWECLQQLERRATEASLEGLRKASLKGENTERSQSISSGSHDTVHPTAPLRKFSSSRQAASGRHRSKSSSYSHRWGSNESNKMEPIAGSKTKVHPTITLSYHPTEIDDHLRREKLLLRSPSVSVVPILEGVNLSNESRASSDQRPVGPRPMSKALNLSRLSDASVQTDQTDVLMPLASTNRIAPSYATPPNPDEKEVIAIPSSAVKQMVRTSNYLINRKNSSNYYFNPLIHNLQNLNYQDDLNNSNDDVTQPSLIEISLNKVDGEIGGTGPGQAVPKAPTTEKPEERETRAMGVPGVQPRLNARGSMQEGSIDSRGSWGAGRFRRLSTGDGRTAPRDKRYKYMKTHPPLPPHGPSTVLPQLGPHESTAAAPSGPHDSTAPAPSPMPKTVPARVRSASLGEAHSRHSRKLPKTPGSTTADDFLPSPPSVQAVENQKKGGNSKTTQGYAWCPTSTTKAWNDWPEPPSHEDREAARAGRNDVCPGRMAASMGRREGQSQGEKLYRFAGVKSQSEPSLGFLSSPVCQHHPQCCLRQPRKLRKRSHLTFDLNASEPVSKATWIEIALQ</sequence>
<accession>A0ABY7CNH1</accession>
<dbReference type="GeneID" id="77812030"/>
<evidence type="ECO:0000256" key="1">
    <source>
        <dbReference type="SAM" id="MobiDB-lite"/>
    </source>
</evidence>
<organism evidence="2 3">
    <name type="scientific">Puccinia triticina</name>
    <dbReference type="NCBI Taxonomy" id="208348"/>
    <lineage>
        <taxon>Eukaryota</taxon>
        <taxon>Fungi</taxon>
        <taxon>Dikarya</taxon>
        <taxon>Basidiomycota</taxon>
        <taxon>Pucciniomycotina</taxon>
        <taxon>Pucciniomycetes</taxon>
        <taxon>Pucciniales</taxon>
        <taxon>Pucciniaceae</taxon>
        <taxon>Puccinia</taxon>
    </lineage>
</organism>
<feature type="compositionally biased region" description="Polar residues" evidence="1">
    <location>
        <begin position="447"/>
        <end position="456"/>
    </location>
</feature>
<feature type="compositionally biased region" description="Basic and acidic residues" evidence="1">
    <location>
        <begin position="695"/>
        <end position="705"/>
    </location>
</feature>
<name>A0ABY7CNH1_9BASI</name>
<feature type="region of interest" description="Disordered" evidence="1">
    <location>
        <begin position="386"/>
        <end position="409"/>
    </location>
</feature>
<protein>
    <submittedName>
        <fullName evidence="2">Uncharacterized protein</fullName>
    </submittedName>
</protein>
<feature type="compositionally biased region" description="Polar residues" evidence="1">
    <location>
        <begin position="845"/>
        <end position="871"/>
    </location>
</feature>
<dbReference type="Proteomes" id="UP001164743">
    <property type="component" value="Chromosome 7A"/>
</dbReference>
<feature type="compositionally biased region" description="Low complexity" evidence="1">
    <location>
        <begin position="253"/>
        <end position="271"/>
    </location>
</feature>
<keyword evidence="3" id="KW-1185">Reference proteome</keyword>
<feature type="compositionally biased region" description="Low complexity" evidence="1">
    <location>
        <begin position="483"/>
        <end position="492"/>
    </location>
</feature>
<feature type="compositionally biased region" description="Basic residues" evidence="1">
    <location>
        <begin position="158"/>
        <end position="173"/>
    </location>
</feature>
<feature type="region of interest" description="Disordered" evidence="1">
    <location>
        <begin position="435"/>
        <end position="506"/>
    </location>
</feature>
<feature type="region of interest" description="Disordered" evidence="1">
    <location>
        <begin position="158"/>
        <end position="276"/>
    </location>
</feature>
<gene>
    <name evidence="2" type="ORF">PtA15_7A520</name>
</gene>
<dbReference type="EMBL" id="CP110427">
    <property type="protein sequence ID" value="WAQ86791.1"/>
    <property type="molecule type" value="Genomic_DNA"/>
</dbReference>